<dbReference type="AlphaFoldDB" id="A0A0L9V339"/>
<protein>
    <submittedName>
        <fullName evidence="2">Uncharacterized protein</fullName>
    </submittedName>
</protein>
<feature type="compositionally biased region" description="Low complexity" evidence="1">
    <location>
        <begin position="8"/>
        <end position="26"/>
    </location>
</feature>
<dbReference type="Gramene" id="KOM49337">
    <property type="protein sequence ID" value="KOM49337"/>
    <property type="gene ID" value="LR48_Vigan08g016400"/>
</dbReference>
<feature type="region of interest" description="Disordered" evidence="1">
    <location>
        <begin position="1"/>
        <end position="88"/>
    </location>
</feature>
<gene>
    <name evidence="2" type="ORF">LR48_Vigan08g016400</name>
</gene>
<sequence length="129" mass="14295">MARTRGASFSSRSESSQGKSSRGESSAQSEARRRPTVSSCRSRAAPIQDDPIVEERAFEEQTYEAYETHGQEDAFEAPDDNDDEEEHADVHDIQEDVGGFPGGSRDGSLLMHYVQHVAYSDRLSLKLSN</sequence>
<dbReference type="EMBL" id="CM003378">
    <property type="protein sequence ID" value="KOM49337.1"/>
    <property type="molecule type" value="Genomic_DNA"/>
</dbReference>
<evidence type="ECO:0000313" key="3">
    <source>
        <dbReference type="Proteomes" id="UP000053144"/>
    </source>
</evidence>
<evidence type="ECO:0000313" key="2">
    <source>
        <dbReference type="EMBL" id="KOM49337.1"/>
    </source>
</evidence>
<accession>A0A0L9V339</accession>
<reference evidence="3" key="1">
    <citation type="journal article" date="2015" name="Proc. Natl. Acad. Sci. U.S.A.">
        <title>Genome sequencing of adzuki bean (Vigna angularis) provides insight into high starch and low fat accumulation and domestication.</title>
        <authorList>
            <person name="Yang K."/>
            <person name="Tian Z."/>
            <person name="Chen C."/>
            <person name="Luo L."/>
            <person name="Zhao B."/>
            <person name="Wang Z."/>
            <person name="Yu L."/>
            <person name="Li Y."/>
            <person name="Sun Y."/>
            <person name="Li W."/>
            <person name="Chen Y."/>
            <person name="Li Y."/>
            <person name="Zhang Y."/>
            <person name="Ai D."/>
            <person name="Zhao J."/>
            <person name="Shang C."/>
            <person name="Ma Y."/>
            <person name="Wu B."/>
            <person name="Wang M."/>
            <person name="Gao L."/>
            <person name="Sun D."/>
            <person name="Zhang P."/>
            <person name="Guo F."/>
            <person name="Wang W."/>
            <person name="Li Y."/>
            <person name="Wang J."/>
            <person name="Varshney R.K."/>
            <person name="Wang J."/>
            <person name="Ling H.Q."/>
            <person name="Wan P."/>
        </authorList>
    </citation>
    <scope>NUCLEOTIDE SEQUENCE</scope>
    <source>
        <strain evidence="3">cv. Jingnong 6</strain>
    </source>
</reference>
<name>A0A0L9V339_PHAAN</name>
<feature type="compositionally biased region" description="Acidic residues" evidence="1">
    <location>
        <begin position="73"/>
        <end position="87"/>
    </location>
</feature>
<evidence type="ECO:0000256" key="1">
    <source>
        <dbReference type="SAM" id="MobiDB-lite"/>
    </source>
</evidence>
<proteinExistence type="predicted"/>
<organism evidence="2 3">
    <name type="scientific">Phaseolus angularis</name>
    <name type="common">Azuki bean</name>
    <name type="synonym">Vigna angularis</name>
    <dbReference type="NCBI Taxonomy" id="3914"/>
    <lineage>
        <taxon>Eukaryota</taxon>
        <taxon>Viridiplantae</taxon>
        <taxon>Streptophyta</taxon>
        <taxon>Embryophyta</taxon>
        <taxon>Tracheophyta</taxon>
        <taxon>Spermatophyta</taxon>
        <taxon>Magnoliopsida</taxon>
        <taxon>eudicotyledons</taxon>
        <taxon>Gunneridae</taxon>
        <taxon>Pentapetalae</taxon>
        <taxon>rosids</taxon>
        <taxon>fabids</taxon>
        <taxon>Fabales</taxon>
        <taxon>Fabaceae</taxon>
        <taxon>Papilionoideae</taxon>
        <taxon>50 kb inversion clade</taxon>
        <taxon>NPAAA clade</taxon>
        <taxon>indigoferoid/millettioid clade</taxon>
        <taxon>Phaseoleae</taxon>
        <taxon>Vigna</taxon>
    </lineage>
</organism>
<dbReference type="Proteomes" id="UP000053144">
    <property type="component" value="Chromosome 8"/>
</dbReference>